<evidence type="ECO:0000313" key="2">
    <source>
        <dbReference type="Proteomes" id="UP001485301"/>
    </source>
</evidence>
<dbReference type="EMBL" id="CP151087">
    <property type="protein sequence ID" value="WZN53935.1"/>
    <property type="molecule type" value="Genomic_DNA"/>
</dbReference>
<dbReference type="Proteomes" id="UP001485301">
    <property type="component" value="Chromosome"/>
</dbReference>
<evidence type="ECO:0000313" key="1">
    <source>
        <dbReference type="EMBL" id="WZN53935.1"/>
    </source>
</evidence>
<accession>A0ACD5BWF3</accession>
<name>A0ACD5BWF3_9SPHI</name>
<keyword evidence="2" id="KW-1185">Reference proteome</keyword>
<gene>
    <name evidence="1" type="ORF">AACH28_14900</name>
</gene>
<organism evidence="1 2">
    <name type="scientific">Sphingobacterium thalpophilum</name>
    <dbReference type="NCBI Taxonomy" id="259"/>
    <lineage>
        <taxon>Bacteria</taxon>
        <taxon>Pseudomonadati</taxon>
        <taxon>Bacteroidota</taxon>
        <taxon>Sphingobacteriia</taxon>
        <taxon>Sphingobacteriales</taxon>
        <taxon>Sphingobacteriaceae</taxon>
        <taxon>Sphingobacterium</taxon>
    </lineage>
</organism>
<proteinExistence type="predicted"/>
<protein>
    <submittedName>
        <fullName evidence="1">Redoxin family protein</fullName>
    </submittedName>
</protein>
<sequence>MMKSTLFNLYKAFKSKRARVMLLCLVSMFSLSAQTPRQDSGANGLSTAQPLMIGFRVPEEFWSHEFMIFENNKYVMRTLAEYRGKPLILDFWATWCTSCVANFPKLDQLKRLHGDKINFLLVNSFDKDTTKIATVLRGKKTEKYRTQTPSVVLDTFLKQIFPHKAVPIYIWLDHFGKLGALSTSDFLNDNQVKVLLARMKGVQE</sequence>
<reference evidence="1" key="1">
    <citation type="submission" date="2024-04" db="EMBL/GenBank/DDBJ databases">
        <title>Complete genome sequence of Sphingobacterium thalpophiium BAA-1094.</title>
        <authorList>
            <person name="Adaikpoh B.I."/>
        </authorList>
    </citation>
    <scope>NUCLEOTIDE SEQUENCE</scope>
    <source>
        <strain evidence="1">BAA-1094</strain>
    </source>
</reference>